<reference evidence="2" key="2">
    <citation type="journal article" date="2021" name="Microbiome">
        <title>Successional dynamics and alternative stable states in a saline activated sludge microbial community over 9 years.</title>
        <authorList>
            <person name="Wang Y."/>
            <person name="Ye J."/>
            <person name="Ju F."/>
            <person name="Liu L."/>
            <person name="Boyd J.A."/>
            <person name="Deng Y."/>
            <person name="Parks D.H."/>
            <person name="Jiang X."/>
            <person name="Yin X."/>
            <person name="Woodcroft B.J."/>
            <person name="Tyson G.W."/>
            <person name="Hugenholtz P."/>
            <person name="Polz M.F."/>
            <person name="Zhang T."/>
        </authorList>
    </citation>
    <scope>NUCLEOTIDE SEQUENCE</scope>
    <source>
        <strain evidence="2">HKST-UBA12</strain>
    </source>
</reference>
<comment type="caution">
    <text evidence="2">The sequence shown here is derived from an EMBL/GenBank/DDBJ whole genome shotgun (WGS) entry which is preliminary data.</text>
</comment>
<protein>
    <submittedName>
        <fullName evidence="2">Prepilin-type N-terminal cleavage/methylation domain-containing protein</fullName>
    </submittedName>
</protein>
<dbReference type="NCBIfam" id="TIGR02532">
    <property type="entry name" value="IV_pilin_GFxxxE"/>
    <property type="match status" value="1"/>
</dbReference>
<evidence type="ECO:0000313" key="3">
    <source>
        <dbReference type="Proteomes" id="UP000760819"/>
    </source>
</evidence>
<dbReference type="InterPro" id="IPR045584">
    <property type="entry name" value="Pilin-like"/>
</dbReference>
<reference evidence="2" key="1">
    <citation type="submission" date="2020-04" db="EMBL/GenBank/DDBJ databases">
        <authorList>
            <person name="Zhang T."/>
        </authorList>
    </citation>
    <scope>NUCLEOTIDE SEQUENCE</scope>
    <source>
        <strain evidence="2">HKST-UBA12</strain>
    </source>
</reference>
<accession>A0A955KZT1</accession>
<keyword evidence="1" id="KW-1133">Transmembrane helix</keyword>
<sequence>MFSTKSSSRKSAFTLVEILIVIAILAILAVVTFVVINPAQRINDSNDTRRREEVNNILGAINLYQVDNNGAAPTAASAALPTVTVANIMTAGADATDLDGIAPTYIASIPTDPGGAEYKVGVIGSSVIVGITLSDSTVFTSTN</sequence>
<dbReference type="InterPro" id="IPR012902">
    <property type="entry name" value="N_methyl_site"/>
</dbReference>
<proteinExistence type="predicted"/>
<organism evidence="2 3">
    <name type="scientific">Candidatus Dojkabacteria bacterium</name>
    <dbReference type="NCBI Taxonomy" id="2099670"/>
    <lineage>
        <taxon>Bacteria</taxon>
        <taxon>Candidatus Dojkabacteria</taxon>
    </lineage>
</organism>
<evidence type="ECO:0000256" key="1">
    <source>
        <dbReference type="SAM" id="Phobius"/>
    </source>
</evidence>
<evidence type="ECO:0000313" key="2">
    <source>
        <dbReference type="EMBL" id="MCA9379428.1"/>
    </source>
</evidence>
<keyword evidence="1" id="KW-0472">Membrane</keyword>
<dbReference type="Gene3D" id="3.30.700.10">
    <property type="entry name" value="Glycoprotein, Type 4 Pilin"/>
    <property type="match status" value="1"/>
</dbReference>
<dbReference type="AlphaFoldDB" id="A0A955KZT1"/>
<dbReference type="Proteomes" id="UP000760819">
    <property type="component" value="Unassembled WGS sequence"/>
</dbReference>
<gene>
    <name evidence="2" type="ORF">KC640_03285</name>
</gene>
<keyword evidence="1" id="KW-0812">Transmembrane</keyword>
<name>A0A955KZT1_9BACT</name>
<dbReference type="EMBL" id="JAGQLI010000181">
    <property type="protein sequence ID" value="MCA9379428.1"/>
    <property type="molecule type" value="Genomic_DNA"/>
</dbReference>
<dbReference type="SUPFAM" id="SSF54523">
    <property type="entry name" value="Pili subunits"/>
    <property type="match status" value="1"/>
</dbReference>
<dbReference type="Pfam" id="PF07963">
    <property type="entry name" value="N_methyl"/>
    <property type="match status" value="1"/>
</dbReference>
<feature type="transmembrane region" description="Helical" evidence="1">
    <location>
        <begin position="12"/>
        <end position="36"/>
    </location>
</feature>